<dbReference type="Pfam" id="PF20212">
    <property type="entry name" value="DUF6572"/>
    <property type="match status" value="1"/>
</dbReference>
<gene>
    <name evidence="1" type="ORF">NX784_27570</name>
</gene>
<protein>
    <submittedName>
        <fullName evidence="1">Uncharacterized protein</fullName>
    </submittedName>
</protein>
<reference evidence="1 2" key="1">
    <citation type="submission" date="2022-08" db="EMBL/GenBank/DDBJ databases">
        <title>Reclassification of Massilia species as members of the genera Telluria, Duganella, Pseudoduganella, Mokoshia gen. nov. and Zemynaea gen. nov. using orthogonal and non-orthogonal genome-based approaches.</title>
        <authorList>
            <person name="Bowman J.P."/>
        </authorList>
    </citation>
    <scope>NUCLEOTIDE SEQUENCE [LARGE SCALE GENOMIC DNA]</scope>
    <source>
        <strain evidence="1 2">JCM 31316</strain>
    </source>
</reference>
<dbReference type="EMBL" id="JANUGW010000032">
    <property type="protein sequence ID" value="MCS0585344.1"/>
    <property type="molecule type" value="Genomic_DNA"/>
</dbReference>
<proteinExistence type="predicted"/>
<evidence type="ECO:0000313" key="1">
    <source>
        <dbReference type="EMBL" id="MCS0585344.1"/>
    </source>
</evidence>
<organism evidence="1 2">
    <name type="scientific">Massilia pinisoli</name>
    <dbReference type="NCBI Taxonomy" id="1772194"/>
    <lineage>
        <taxon>Bacteria</taxon>
        <taxon>Pseudomonadati</taxon>
        <taxon>Pseudomonadota</taxon>
        <taxon>Betaproteobacteria</taxon>
        <taxon>Burkholderiales</taxon>
        <taxon>Oxalobacteraceae</taxon>
        <taxon>Telluria group</taxon>
        <taxon>Massilia</taxon>
    </lineage>
</organism>
<dbReference type="RefSeq" id="WP_258819869.1">
    <property type="nucleotide sequence ID" value="NZ_JANUGW010000032.1"/>
</dbReference>
<comment type="caution">
    <text evidence="1">The sequence shown here is derived from an EMBL/GenBank/DDBJ whole genome shotgun (WGS) entry which is preliminary data.</text>
</comment>
<sequence length="112" mass="12183">MGIDRCDVIDGLGISKADGKVVLSIADHRPWDDAGSHFSLIERKVRAYLAFIASGQLIEELPVARGKAFRIELIHRHAPSAAAEKFLSAIQTQLRSTGIEFIAMSLPNGLTN</sequence>
<accession>A0ABT1ZZP8</accession>
<name>A0ABT1ZZP8_9BURK</name>
<dbReference type="Proteomes" id="UP001204151">
    <property type="component" value="Unassembled WGS sequence"/>
</dbReference>
<keyword evidence="2" id="KW-1185">Reference proteome</keyword>
<evidence type="ECO:0000313" key="2">
    <source>
        <dbReference type="Proteomes" id="UP001204151"/>
    </source>
</evidence>
<dbReference type="InterPro" id="IPR046702">
    <property type="entry name" value="DUF6572"/>
</dbReference>